<evidence type="ECO:0000313" key="4">
    <source>
        <dbReference type="EMBL" id="KNC28449.1"/>
    </source>
</evidence>
<evidence type="ECO:0000256" key="2">
    <source>
        <dbReference type="ARBA" id="ARBA00022771"/>
    </source>
</evidence>
<dbReference type="InterPro" id="IPR013083">
    <property type="entry name" value="Znf_RING/FYVE/PHD"/>
</dbReference>
<dbReference type="Proteomes" id="UP000037069">
    <property type="component" value="Unassembled WGS sequence"/>
</dbReference>
<protein>
    <recommendedName>
        <fullName evidence="6">Zinc finger PHD-type domain-containing protein</fullName>
    </recommendedName>
</protein>
<keyword evidence="1" id="KW-0479">Metal-binding</keyword>
<name>A0A0L0CAI1_LUCCU</name>
<dbReference type="OrthoDB" id="8059039at2759"/>
<dbReference type="InterPro" id="IPR011011">
    <property type="entry name" value="Znf_FYVE_PHD"/>
</dbReference>
<dbReference type="EMBL" id="JRES01000771">
    <property type="protein sequence ID" value="KNC28449.1"/>
    <property type="molecule type" value="Genomic_DNA"/>
</dbReference>
<evidence type="ECO:0000256" key="1">
    <source>
        <dbReference type="ARBA" id="ARBA00022723"/>
    </source>
</evidence>
<dbReference type="PROSITE" id="PS01359">
    <property type="entry name" value="ZF_PHD_1"/>
    <property type="match status" value="1"/>
</dbReference>
<gene>
    <name evidence="4" type="ORF">FF38_03735</name>
</gene>
<evidence type="ECO:0008006" key="6">
    <source>
        <dbReference type="Google" id="ProtNLM"/>
    </source>
</evidence>
<dbReference type="SUPFAM" id="SSF57903">
    <property type="entry name" value="FYVE/PHD zinc finger"/>
    <property type="match status" value="1"/>
</dbReference>
<keyword evidence="2" id="KW-0863">Zinc-finger</keyword>
<keyword evidence="5" id="KW-1185">Reference proteome</keyword>
<organism evidence="4 5">
    <name type="scientific">Lucilia cuprina</name>
    <name type="common">Green bottle fly</name>
    <name type="synonym">Australian sheep blowfly</name>
    <dbReference type="NCBI Taxonomy" id="7375"/>
    <lineage>
        <taxon>Eukaryota</taxon>
        <taxon>Metazoa</taxon>
        <taxon>Ecdysozoa</taxon>
        <taxon>Arthropoda</taxon>
        <taxon>Hexapoda</taxon>
        <taxon>Insecta</taxon>
        <taxon>Pterygota</taxon>
        <taxon>Neoptera</taxon>
        <taxon>Endopterygota</taxon>
        <taxon>Diptera</taxon>
        <taxon>Brachycera</taxon>
        <taxon>Muscomorpha</taxon>
        <taxon>Oestroidea</taxon>
        <taxon>Calliphoridae</taxon>
        <taxon>Luciliinae</taxon>
        <taxon>Lucilia</taxon>
    </lineage>
</organism>
<accession>A0A0L0CAI1</accession>
<evidence type="ECO:0000313" key="5">
    <source>
        <dbReference type="Proteomes" id="UP000037069"/>
    </source>
</evidence>
<keyword evidence="3" id="KW-0862">Zinc</keyword>
<dbReference type="STRING" id="7375.A0A0L0CAI1"/>
<dbReference type="InterPro" id="IPR019786">
    <property type="entry name" value="Zinc_finger_PHD-type_CS"/>
</dbReference>
<comment type="caution">
    <text evidence="4">The sequence shown here is derived from an EMBL/GenBank/DDBJ whole genome shotgun (WGS) entry which is preliminary data.</text>
</comment>
<dbReference type="Gene3D" id="3.30.40.10">
    <property type="entry name" value="Zinc/RING finger domain, C3HC4 (zinc finger)"/>
    <property type="match status" value="1"/>
</dbReference>
<dbReference type="AlphaFoldDB" id="A0A0L0CAI1"/>
<dbReference type="GO" id="GO:0008270">
    <property type="term" value="F:zinc ion binding"/>
    <property type="evidence" value="ECO:0007669"/>
    <property type="project" value="UniProtKB-KW"/>
</dbReference>
<reference evidence="4 5" key="1">
    <citation type="journal article" date="2015" name="Nat. Commun.">
        <title>Lucilia cuprina genome unlocks parasitic fly biology to underpin future interventions.</title>
        <authorList>
            <person name="Anstead C.A."/>
            <person name="Korhonen P.K."/>
            <person name="Young N.D."/>
            <person name="Hall R.S."/>
            <person name="Jex A.R."/>
            <person name="Murali S.C."/>
            <person name="Hughes D.S."/>
            <person name="Lee S.F."/>
            <person name="Perry T."/>
            <person name="Stroehlein A.J."/>
            <person name="Ansell B.R."/>
            <person name="Breugelmans B."/>
            <person name="Hofmann A."/>
            <person name="Qu J."/>
            <person name="Dugan S."/>
            <person name="Lee S.L."/>
            <person name="Chao H."/>
            <person name="Dinh H."/>
            <person name="Han Y."/>
            <person name="Doddapaneni H.V."/>
            <person name="Worley K.C."/>
            <person name="Muzny D.M."/>
            <person name="Ioannidis P."/>
            <person name="Waterhouse R.M."/>
            <person name="Zdobnov E.M."/>
            <person name="James P.J."/>
            <person name="Bagnall N.H."/>
            <person name="Kotze A.C."/>
            <person name="Gibbs R.A."/>
            <person name="Richards S."/>
            <person name="Batterham P."/>
            <person name="Gasser R.B."/>
        </authorList>
    </citation>
    <scope>NUCLEOTIDE SEQUENCE [LARGE SCALE GENOMIC DNA]</scope>
    <source>
        <strain evidence="4 5">LS</strain>
        <tissue evidence="4">Full body</tissue>
    </source>
</reference>
<sequence length="306" mass="34320">MPAAKIYKCGCCNDPIGKAQGSIMCSTCKLWLHLSCAKVSDKHLVLFKEKESSFSFTCAACLNNSHDDSSLRDEVRAIKTSLDDFIKKSQEDRDSYRNSLTEILSQFKNEVLASNKQLKEDILACNKLIYNIDSATTAKIKSLETENHVLYRRLYRGDIVLSGMPSGLDNLISTTISLCSFYDISISDRDINHVCYMGNNKLILVKFNCVSIRDRLMKAYFKTRSLKVSDVIGGEINSRVFLNDHHSPAASSLSAMCRKLKRQKSILKYTIINADKVLVKLTLIDGREVTYDADQCSGLFSSNLTS</sequence>
<evidence type="ECO:0000256" key="3">
    <source>
        <dbReference type="ARBA" id="ARBA00022833"/>
    </source>
</evidence>
<proteinExistence type="predicted"/>
<dbReference type="CDD" id="cd15489">
    <property type="entry name" value="PHD_SF"/>
    <property type="match status" value="1"/>
</dbReference>